<sequence>MLMLNKNVMGEEYKKLINILSEHCDCFAFVERRQLMKNEKERLDYITNLTTKIQGNLIKTNIQSKWETTALGGGNTAYVFYFELNDTTSEFLKEKSNSLFEWHNPKLPEDLMFYQNDKCLLAGCSHEGFFMVDEALWNSFLLS</sequence>
<keyword evidence="2" id="KW-1185">Reference proteome</keyword>
<proteinExistence type="predicted"/>
<name>A0AAW9NU41_9BACL</name>
<protein>
    <submittedName>
        <fullName evidence="1">Stage III sporulation protein AH</fullName>
    </submittedName>
</protein>
<dbReference type="EMBL" id="JARSFG010000010">
    <property type="protein sequence ID" value="MEC1178271.1"/>
    <property type="molecule type" value="Genomic_DNA"/>
</dbReference>
<dbReference type="AlphaFoldDB" id="A0AAW9NU41"/>
<dbReference type="Proteomes" id="UP001344888">
    <property type="component" value="Unassembled WGS sequence"/>
</dbReference>
<accession>A0AAW9NU41</accession>
<evidence type="ECO:0000313" key="1">
    <source>
        <dbReference type="EMBL" id="MEC1178271.1"/>
    </source>
</evidence>
<comment type="caution">
    <text evidence="1">The sequence shown here is derived from an EMBL/GenBank/DDBJ whole genome shotgun (WGS) entry which is preliminary data.</text>
</comment>
<dbReference type="RefSeq" id="WP_326122815.1">
    <property type="nucleotide sequence ID" value="NZ_JARSFG010000010.1"/>
</dbReference>
<gene>
    <name evidence="1" type="ORF">P9B03_07240</name>
</gene>
<reference evidence="1 2" key="1">
    <citation type="submission" date="2023-03" db="EMBL/GenBank/DDBJ databases">
        <title>Bacillus Genome Sequencing.</title>
        <authorList>
            <person name="Dunlap C."/>
        </authorList>
    </citation>
    <scope>NUCLEOTIDE SEQUENCE [LARGE SCALE GENOMIC DNA]</scope>
    <source>
        <strain evidence="1 2">B-59205</strain>
    </source>
</reference>
<organism evidence="1 2">
    <name type="scientific">Metasolibacillus meyeri</name>
    <dbReference type="NCBI Taxonomy" id="1071052"/>
    <lineage>
        <taxon>Bacteria</taxon>
        <taxon>Bacillati</taxon>
        <taxon>Bacillota</taxon>
        <taxon>Bacilli</taxon>
        <taxon>Bacillales</taxon>
        <taxon>Caryophanaceae</taxon>
        <taxon>Metasolibacillus</taxon>
    </lineage>
</organism>
<evidence type="ECO:0000313" key="2">
    <source>
        <dbReference type="Proteomes" id="UP001344888"/>
    </source>
</evidence>